<evidence type="ECO:0000256" key="2">
    <source>
        <dbReference type="ARBA" id="ARBA00009993"/>
    </source>
</evidence>
<dbReference type="GO" id="GO:0006511">
    <property type="term" value="P:ubiquitin-dependent protein catabolic process"/>
    <property type="evidence" value="ECO:0007669"/>
    <property type="project" value="InterPro"/>
</dbReference>
<dbReference type="SMART" id="SM00512">
    <property type="entry name" value="Skp1"/>
    <property type="match status" value="1"/>
</dbReference>
<dbReference type="PANTHER" id="PTHR11165">
    <property type="entry name" value="SKP1"/>
    <property type="match status" value="1"/>
</dbReference>
<proteinExistence type="inferred from homology"/>
<accession>A0A080YUU1</accession>
<dbReference type="ExpressionAtlas" id="A0A080YUU1">
    <property type="expression patterns" value="baseline"/>
</dbReference>
<keyword evidence="3" id="KW-0833">Ubl conjugation pathway</keyword>
<dbReference type="EMBL" id="HG670306">
    <property type="protein sequence ID" value="CDM87184.1"/>
    <property type="molecule type" value="Genomic_DNA"/>
</dbReference>
<sequence>MALAEEKTFLLETLDGMSFVVSEREASQSGEIHCDTICYRGRPIDVNVQGKTLAKALHYCKKHAYSGGHDLRAWDAKFVGDLDLETLYDLILVSFSDLTLLSHKILLSTLVYDGLA</sequence>
<protein>
    <recommendedName>
        <fullName evidence="5">SKP1 component POZ domain-containing protein</fullName>
    </recommendedName>
</protein>
<dbReference type="UniPathway" id="UPA00143"/>
<dbReference type="AlphaFoldDB" id="A0A080YUU1"/>
<evidence type="ECO:0000256" key="3">
    <source>
        <dbReference type="ARBA" id="ARBA00022786"/>
    </source>
</evidence>
<evidence type="ECO:0008006" key="5">
    <source>
        <dbReference type="Google" id="ProtNLM"/>
    </source>
</evidence>
<dbReference type="Gene3D" id="3.30.710.10">
    <property type="entry name" value="Potassium Channel Kv1.1, Chain A"/>
    <property type="match status" value="1"/>
</dbReference>
<comment type="pathway">
    <text evidence="1">Protein modification; protein ubiquitination.</text>
</comment>
<dbReference type="HOGENOM" id="CLU_2101411_0_0_1"/>
<dbReference type="GO" id="GO:0009867">
    <property type="term" value="P:jasmonic acid mediated signaling pathway"/>
    <property type="evidence" value="ECO:0007669"/>
    <property type="project" value="UniProtKB-ARBA"/>
</dbReference>
<gene>
    <name evidence="4" type="ORF">TRAES_3BF279000250CFD_c1</name>
</gene>
<dbReference type="GO" id="GO:0016567">
    <property type="term" value="P:protein ubiquitination"/>
    <property type="evidence" value="ECO:0007669"/>
    <property type="project" value="UniProtKB-UniPathway"/>
</dbReference>
<reference evidence="4" key="1">
    <citation type="journal article" date="2014" name="Science">
        <title>Structural and functional partitioning of bread wheat chromosome 3B.</title>
        <authorList>
            <person name="Choulet F."/>
            <person name="Alberti A."/>
            <person name="Theil S."/>
            <person name="Glover N."/>
            <person name="Barbe V."/>
            <person name="Daron J."/>
            <person name="Pingault L."/>
            <person name="Sourdille P."/>
            <person name="Couloux A."/>
            <person name="Paux E."/>
            <person name="Leroy P."/>
            <person name="Mangenot S."/>
            <person name="Guilhot N."/>
            <person name="Le Gouis J."/>
            <person name="Balfourier F."/>
            <person name="Alaux M."/>
            <person name="Jamilloux V."/>
            <person name="Poulain J."/>
            <person name="Durand C."/>
            <person name="Bellec A."/>
            <person name="Gaspin C."/>
            <person name="Safar J."/>
            <person name="Dolezel J."/>
            <person name="Rogers J."/>
            <person name="Vandepoele K."/>
            <person name="Aury J.M."/>
            <person name="Mayer K."/>
            <person name="Berges H."/>
            <person name="Quesneville H."/>
            <person name="Wincker P."/>
            <person name="Feuillet C."/>
        </authorList>
    </citation>
    <scope>NUCLEOTIDE SEQUENCE</scope>
</reference>
<evidence type="ECO:0000256" key="1">
    <source>
        <dbReference type="ARBA" id="ARBA00004906"/>
    </source>
</evidence>
<dbReference type="InterPro" id="IPR001232">
    <property type="entry name" value="SKP1-like"/>
</dbReference>
<dbReference type="InterPro" id="IPR016897">
    <property type="entry name" value="SKP1"/>
</dbReference>
<organism evidence="4">
    <name type="scientific">Triticum aestivum</name>
    <name type="common">Wheat</name>
    <dbReference type="NCBI Taxonomy" id="4565"/>
    <lineage>
        <taxon>Eukaryota</taxon>
        <taxon>Viridiplantae</taxon>
        <taxon>Streptophyta</taxon>
        <taxon>Embryophyta</taxon>
        <taxon>Tracheophyta</taxon>
        <taxon>Spermatophyta</taxon>
        <taxon>Magnoliopsida</taxon>
        <taxon>Liliopsida</taxon>
        <taxon>Poales</taxon>
        <taxon>Poaceae</taxon>
        <taxon>BOP clade</taxon>
        <taxon>Pooideae</taxon>
        <taxon>Triticodae</taxon>
        <taxon>Triticeae</taxon>
        <taxon>Triticinae</taxon>
        <taxon>Triticum</taxon>
    </lineage>
</organism>
<name>A0A080YUU1_WHEAT</name>
<dbReference type="SUPFAM" id="SSF54695">
    <property type="entry name" value="POZ domain"/>
    <property type="match status" value="1"/>
</dbReference>
<dbReference type="InterPro" id="IPR011333">
    <property type="entry name" value="SKP1/BTB/POZ_sf"/>
</dbReference>
<comment type="similarity">
    <text evidence="2">Belongs to the SKP1 family.</text>
</comment>
<evidence type="ECO:0000313" key="4">
    <source>
        <dbReference type="EMBL" id="CDM87184.1"/>
    </source>
</evidence>